<feature type="domain" description="SLA1 homology" evidence="3">
    <location>
        <begin position="108"/>
        <end position="156"/>
    </location>
</feature>
<dbReference type="Proteomes" id="UP000315017">
    <property type="component" value="Chromosome"/>
</dbReference>
<dbReference type="GO" id="GO:0030674">
    <property type="term" value="F:protein-macromolecule adaptor activity"/>
    <property type="evidence" value="ECO:0007669"/>
    <property type="project" value="InterPro"/>
</dbReference>
<protein>
    <recommendedName>
        <fullName evidence="3">SLA1 homology domain-containing protein</fullName>
    </recommendedName>
</protein>
<feature type="chain" id="PRO_5022138315" description="SLA1 homology domain-containing protein" evidence="2">
    <location>
        <begin position="24"/>
        <end position="306"/>
    </location>
</feature>
<feature type="signal peptide" evidence="2">
    <location>
        <begin position="1"/>
        <end position="23"/>
    </location>
</feature>
<feature type="compositionally biased region" description="Low complexity" evidence="1">
    <location>
        <begin position="196"/>
        <end position="224"/>
    </location>
</feature>
<dbReference type="Gene3D" id="2.30.30.700">
    <property type="entry name" value="SLA1 homology domain 1"/>
    <property type="match status" value="1"/>
</dbReference>
<keyword evidence="2" id="KW-0732">Signal</keyword>
<dbReference type="OrthoDB" id="291762at2"/>
<accession>A0A517YI52</accession>
<dbReference type="EMBL" id="CP036274">
    <property type="protein sequence ID" value="QDU29891.1"/>
    <property type="molecule type" value="Genomic_DNA"/>
</dbReference>
<evidence type="ECO:0000256" key="2">
    <source>
        <dbReference type="SAM" id="SignalP"/>
    </source>
</evidence>
<gene>
    <name evidence="4" type="ORF">ETAA8_50070</name>
</gene>
<proteinExistence type="predicted"/>
<dbReference type="GO" id="GO:0043130">
    <property type="term" value="F:ubiquitin binding"/>
    <property type="evidence" value="ECO:0007669"/>
    <property type="project" value="InterPro"/>
</dbReference>
<evidence type="ECO:0000313" key="4">
    <source>
        <dbReference type="EMBL" id="QDU29891.1"/>
    </source>
</evidence>
<dbReference type="RefSeq" id="WP_145094434.1">
    <property type="nucleotide sequence ID" value="NZ_CP036274.1"/>
</dbReference>
<name>A0A517YI52_9BACT</name>
<dbReference type="GO" id="GO:0008092">
    <property type="term" value="F:cytoskeletal protein binding"/>
    <property type="evidence" value="ECO:0007669"/>
    <property type="project" value="InterPro"/>
</dbReference>
<feature type="region of interest" description="Disordered" evidence="1">
    <location>
        <begin position="190"/>
        <end position="234"/>
    </location>
</feature>
<keyword evidence="5" id="KW-1185">Reference proteome</keyword>
<dbReference type="Pfam" id="PF03983">
    <property type="entry name" value="SHD1"/>
    <property type="match status" value="1"/>
</dbReference>
<sequence precursor="true">MSNRSIISLSFVLLLISCSTLFGQNKSTGGRPDLRPGDLLQVYDEGRMKDAEFVEFTPVGLIKVRFEDDSRKAFRRNFVRWHPNAVSRENKPVAEPPAAAPVAVGGKRTWTDSTGKFKVEAAFLSLADGQVQLKKNDGKVIALPFDRLSTDDQNLAVAFSKAATKEETRAANAPANNPFEEYLIDGNKTNPVAVDVPSAPKPSTSAPPSQSPVPSTSPSTASTVPPMPEPVPEIPDEEAVLTIPEKLASAVHVNASAAKKIRLTPTTFVALSPDPIRTAPALQASSYPLLKRGKGTSRIPLPSERC</sequence>
<evidence type="ECO:0000256" key="1">
    <source>
        <dbReference type="SAM" id="MobiDB-lite"/>
    </source>
</evidence>
<reference evidence="4 5" key="1">
    <citation type="submission" date="2019-02" db="EMBL/GenBank/DDBJ databases">
        <title>Deep-cultivation of Planctomycetes and their phenomic and genomic characterization uncovers novel biology.</title>
        <authorList>
            <person name="Wiegand S."/>
            <person name="Jogler M."/>
            <person name="Boedeker C."/>
            <person name="Pinto D."/>
            <person name="Vollmers J."/>
            <person name="Rivas-Marin E."/>
            <person name="Kohn T."/>
            <person name="Peeters S.H."/>
            <person name="Heuer A."/>
            <person name="Rast P."/>
            <person name="Oberbeckmann S."/>
            <person name="Bunk B."/>
            <person name="Jeske O."/>
            <person name="Meyerdierks A."/>
            <person name="Storesund J.E."/>
            <person name="Kallscheuer N."/>
            <person name="Luecker S."/>
            <person name="Lage O.M."/>
            <person name="Pohl T."/>
            <person name="Merkel B.J."/>
            <person name="Hornburger P."/>
            <person name="Mueller R.-W."/>
            <person name="Bruemmer F."/>
            <person name="Labrenz M."/>
            <person name="Spormann A.M."/>
            <person name="Op den Camp H."/>
            <person name="Overmann J."/>
            <person name="Amann R."/>
            <person name="Jetten M.S.M."/>
            <person name="Mascher T."/>
            <person name="Medema M.H."/>
            <person name="Devos D.P."/>
            <person name="Kaster A.-K."/>
            <person name="Ovreas L."/>
            <person name="Rohde M."/>
            <person name="Galperin M.Y."/>
            <person name="Jogler C."/>
        </authorList>
    </citation>
    <scope>NUCLEOTIDE SEQUENCE [LARGE SCALE GENOMIC DNA]</scope>
    <source>
        <strain evidence="4 5">ETA_A8</strain>
    </source>
</reference>
<dbReference type="GO" id="GO:0042802">
    <property type="term" value="F:identical protein binding"/>
    <property type="evidence" value="ECO:0007669"/>
    <property type="project" value="InterPro"/>
</dbReference>
<dbReference type="PROSITE" id="PS51257">
    <property type="entry name" value="PROKAR_LIPOPROTEIN"/>
    <property type="match status" value="1"/>
</dbReference>
<dbReference type="KEGG" id="aagg:ETAA8_50070"/>
<evidence type="ECO:0000259" key="3">
    <source>
        <dbReference type="Pfam" id="PF03983"/>
    </source>
</evidence>
<dbReference type="AlphaFoldDB" id="A0A517YI52"/>
<dbReference type="InterPro" id="IPR007131">
    <property type="entry name" value="SHD1"/>
</dbReference>
<organism evidence="4 5">
    <name type="scientific">Anatilimnocola aggregata</name>
    <dbReference type="NCBI Taxonomy" id="2528021"/>
    <lineage>
        <taxon>Bacteria</taxon>
        <taxon>Pseudomonadati</taxon>
        <taxon>Planctomycetota</taxon>
        <taxon>Planctomycetia</taxon>
        <taxon>Pirellulales</taxon>
        <taxon>Pirellulaceae</taxon>
        <taxon>Anatilimnocola</taxon>
    </lineage>
</organism>
<evidence type="ECO:0000313" key="5">
    <source>
        <dbReference type="Proteomes" id="UP000315017"/>
    </source>
</evidence>